<accession>A0ABU0BLE4</accession>
<dbReference type="Proteomes" id="UP001224682">
    <property type="component" value="Unassembled WGS sequence"/>
</dbReference>
<organism evidence="1 2">
    <name type="scientific">Ancylobacter polymorphus</name>
    <dbReference type="NCBI Taxonomy" id="223390"/>
    <lineage>
        <taxon>Bacteria</taxon>
        <taxon>Pseudomonadati</taxon>
        <taxon>Pseudomonadota</taxon>
        <taxon>Alphaproteobacteria</taxon>
        <taxon>Hyphomicrobiales</taxon>
        <taxon>Xanthobacteraceae</taxon>
        <taxon>Ancylobacter</taxon>
    </lineage>
</organism>
<evidence type="ECO:0000313" key="2">
    <source>
        <dbReference type="Proteomes" id="UP001224682"/>
    </source>
</evidence>
<keyword evidence="2" id="KW-1185">Reference proteome</keyword>
<protein>
    <submittedName>
        <fullName evidence="1">Uncharacterized protein</fullName>
    </submittedName>
</protein>
<gene>
    <name evidence="1" type="ORF">J2S75_004341</name>
</gene>
<dbReference type="EMBL" id="JAUSUI010000013">
    <property type="protein sequence ID" value="MDQ0305289.1"/>
    <property type="molecule type" value="Genomic_DNA"/>
</dbReference>
<dbReference type="RefSeq" id="WP_307023204.1">
    <property type="nucleotide sequence ID" value="NZ_JAUSUI010000013.1"/>
</dbReference>
<evidence type="ECO:0000313" key="1">
    <source>
        <dbReference type="EMBL" id="MDQ0305289.1"/>
    </source>
</evidence>
<name>A0ABU0BLE4_9HYPH</name>
<proteinExistence type="predicted"/>
<reference evidence="1 2" key="1">
    <citation type="submission" date="2023-07" db="EMBL/GenBank/DDBJ databases">
        <title>Genomic Encyclopedia of Type Strains, Phase IV (KMG-IV): sequencing the most valuable type-strain genomes for metagenomic binning, comparative biology and taxonomic classification.</title>
        <authorList>
            <person name="Goeker M."/>
        </authorList>
    </citation>
    <scope>NUCLEOTIDE SEQUENCE [LARGE SCALE GENOMIC DNA]</scope>
    <source>
        <strain evidence="1 2">DSM 2457</strain>
    </source>
</reference>
<sequence length="120" mass="13139">MADIIHAMSITLAQASVDLSDECETALLLLEAGYDEREIANHRHEAVRLAENVKRINRLCAGAGSWRDVLELASPAGPRVTAEIVEARYQRLATLRPTIELAGLERARDQALAELEAVHG</sequence>
<comment type="caution">
    <text evidence="1">The sequence shown here is derived from an EMBL/GenBank/DDBJ whole genome shotgun (WGS) entry which is preliminary data.</text>
</comment>